<dbReference type="FunFam" id="1.10.630.10:FF:000018">
    <property type="entry name" value="Cytochrome P450 monooxygenase"/>
    <property type="match status" value="1"/>
</dbReference>
<evidence type="ECO:0000256" key="4">
    <source>
        <dbReference type="ARBA" id="ARBA00023002"/>
    </source>
</evidence>
<dbReference type="GO" id="GO:0016705">
    <property type="term" value="F:oxidoreductase activity, acting on paired donors, with incorporation or reduction of molecular oxygen"/>
    <property type="evidence" value="ECO:0007669"/>
    <property type="project" value="InterPro"/>
</dbReference>
<keyword evidence="3 7" id="KW-0479">Metal-binding</keyword>
<dbReference type="InterPro" id="IPR017972">
    <property type="entry name" value="Cyt_P450_CS"/>
</dbReference>
<evidence type="ECO:0000256" key="5">
    <source>
        <dbReference type="ARBA" id="ARBA00023004"/>
    </source>
</evidence>
<dbReference type="SUPFAM" id="SSF48264">
    <property type="entry name" value="Cytochrome P450"/>
    <property type="match status" value="1"/>
</dbReference>
<sequence>MAKTEKSAADPAASDKTGSPVDPEGIPEDIEVLASLSPDFVADPYTAFRRLRERGPVHRVLGPDRGVVWLVVGYEAAREAFVSPRLSRDWHREYRQPGWTPPYALNMLGNANMLMSDPPHHTRLRKLVAQEFTARRVEGMRRRVQEITDELLDGMTKDGARSADLIEAFASPLPMIVISELLGVPDLDRAAFHAWSNETLAPTSPEAEREAYEQIMPYLAGLIADKRENPGEDLLSALVHTADEGGDRLTGDELVSLAFLLLVAGHETTVNLLGNAVRALFAHPGQLAAVRADPAGLAAGLVEETLRYDGPVVTTTPRIALEETEIAGVRVPRGAIVLIAMAAADHDPERFPDPEHFDVRRGDARSNVSFGHGVHFCLGAPLARLEGEVALRTLLERCPELAEDGEPGEWLPGMLIRGRRTLPVRW</sequence>
<keyword evidence="4 7" id="KW-0560">Oxidoreductase</keyword>
<organism evidence="9 10">
    <name type="scientific">Streptomyces pacificus</name>
    <dbReference type="NCBI Taxonomy" id="2705029"/>
    <lineage>
        <taxon>Bacteria</taxon>
        <taxon>Bacillati</taxon>
        <taxon>Actinomycetota</taxon>
        <taxon>Actinomycetes</taxon>
        <taxon>Kitasatosporales</taxon>
        <taxon>Streptomycetaceae</taxon>
        <taxon>Streptomyces</taxon>
    </lineage>
</organism>
<reference evidence="9 10" key="1">
    <citation type="submission" date="2020-02" db="EMBL/GenBank/DDBJ databases">
        <title>Whole Genome Shotgun Sequence of Streptomyces sp. strain CWH03.</title>
        <authorList>
            <person name="Dohra H."/>
            <person name="Kodani S."/>
            <person name="Yamamura H."/>
        </authorList>
    </citation>
    <scope>NUCLEOTIDE SEQUENCE [LARGE SCALE GENOMIC DNA]</scope>
    <source>
        <strain evidence="9 10">CWH03</strain>
    </source>
</reference>
<dbReference type="CDD" id="cd11029">
    <property type="entry name" value="CYP107-like"/>
    <property type="match status" value="1"/>
</dbReference>
<dbReference type="PRINTS" id="PR00359">
    <property type="entry name" value="BP450"/>
</dbReference>
<dbReference type="Pfam" id="PF00067">
    <property type="entry name" value="p450"/>
    <property type="match status" value="1"/>
</dbReference>
<dbReference type="EMBL" id="BLLG01000002">
    <property type="protein sequence ID" value="GFH34798.1"/>
    <property type="molecule type" value="Genomic_DNA"/>
</dbReference>
<feature type="region of interest" description="Disordered" evidence="8">
    <location>
        <begin position="1"/>
        <end position="26"/>
    </location>
</feature>
<dbReference type="InterPro" id="IPR002397">
    <property type="entry name" value="Cyt_P450_B"/>
</dbReference>
<evidence type="ECO:0000256" key="2">
    <source>
        <dbReference type="ARBA" id="ARBA00022617"/>
    </source>
</evidence>
<gene>
    <name evidence="9" type="ORF">SCWH03_10120</name>
</gene>
<comment type="similarity">
    <text evidence="1 7">Belongs to the cytochrome P450 family.</text>
</comment>
<protein>
    <submittedName>
        <fullName evidence="9">Cytochrome P450</fullName>
    </submittedName>
</protein>
<dbReference type="InterPro" id="IPR001128">
    <property type="entry name" value="Cyt_P450"/>
</dbReference>
<dbReference type="GO" id="GO:0020037">
    <property type="term" value="F:heme binding"/>
    <property type="evidence" value="ECO:0007669"/>
    <property type="project" value="InterPro"/>
</dbReference>
<evidence type="ECO:0000256" key="1">
    <source>
        <dbReference type="ARBA" id="ARBA00010617"/>
    </source>
</evidence>
<comment type="caution">
    <text evidence="9">The sequence shown here is derived from an EMBL/GenBank/DDBJ whole genome shotgun (WGS) entry which is preliminary data.</text>
</comment>
<keyword evidence="5 7" id="KW-0408">Iron</keyword>
<dbReference type="GO" id="GO:0004497">
    <property type="term" value="F:monooxygenase activity"/>
    <property type="evidence" value="ECO:0007669"/>
    <property type="project" value="UniProtKB-KW"/>
</dbReference>
<dbReference type="GO" id="GO:0005506">
    <property type="term" value="F:iron ion binding"/>
    <property type="evidence" value="ECO:0007669"/>
    <property type="project" value="InterPro"/>
</dbReference>
<evidence type="ECO:0000256" key="3">
    <source>
        <dbReference type="ARBA" id="ARBA00022723"/>
    </source>
</evidence>
<keyword evidence="10" id="KW-1185">Reference proteome</keyword>
<dbReference type="Proteomes" id="UP000484988">
    <property type="component" value="Unassembled WGS sequence"/>
</dbReference>
<evidence type="ECO:0000313" key="10">
    <source>
        <dbReference type="Proteomes" id="UP000484988"/>
    </source>
</evidence>
<keyword evidence="2 7" id="KW-0349">Heme</keyword>
<dbReference type="AlphaFoldDB" id="A0A6A0AQ83"/>
<dbReference type="PANTHER" id="PTHR46696:SF1">
    <property type="entry name" value="CYTOCHROME P450 YJIB-RELATED"/>
    <property type="match status" value="1"/>
</dbReference>
<proteinExistence type="inferred from homology"/>
<dbReference type="InterPro" id="IPR036396">
    <property type="entry name" value="Cyt_P450_sf"/>
</dbReference>
<evidence type="ECO:0000256" key="6">
    <source>
        <dbReference type="ARBA" id="ARBA00023033"/>
    </source>
</evidence>
<evidence type="ECO:0000313" key="9">
    <source>
        <dbReference type="EMBL" id="GFH34798.1"/>
    </source>
</evidence>
<name>A0A6A0AQ83_9ACTN</name>
<evidence type="ECO:0000256" key="8">
    <source>
        <dbReference type="SAM" id="MobiDB-lite"/>
    </source>
</evidence>
<evidence type="ECO:0000256" key="7">
    <source>
        <dbReference type="RuleBase" id="RU000461"/>
    </source>
</evidence>
<dbReference type="PANTHER" id="PTHR46696">
    <property type="entry name" value="P450, PUTATIVE (EUROFUNG)-RELATED"/>
    <property type="match status" value="1"/>
</dbReference>
<keyword evidence="6 7" id="KW-0503">Monooxygenase</keyword>
<dbReference type="Gene3D" id="1.10.630.10">
    <property type="entry name" value="Cytochrome P450"/>
    <property type="match status" value="1"/>
</dbReference>
<accession>A0A6A0AQ83</accession>
<dbReference type="RefSeq" id="WP_308788858.1">
    <property type="nucleotide sequence ID" value="NZ_BLLG01000002.1"/>
</dbReference>
<dbReference type="PROSITE" id="PS00086">
    <property type="entry name" value="CYTOCHROME_P450"/>
    <property type="match status" value="1"/>
</dbReference>